<dbReference type="SUPFAM" id="SSF143422">
    <property type="entry name" value="Transposase IS200-like"/>
    <property type="match status" value="1"/>
</dbReference>
<evidence type="ECO:0000259" key="1">
    <source>
        <dbReference type="SMART" id="SM01321"/>
    </source>
</evidence>
<name>A0A2S9VF47_9ALTE</name>
<dbReference type="RefSeq" id="WP_105933285.1">
    <property type="nucleotide sequence ID" value="NZ_PVNP01000020.1"/>
</dbReference>
<dbReference type="SMART" id="SM01321">
    <property type="entry name" value="Y1_Tnp"/>
    <property type="match status" value="1"/>
</dbReference>
<dbReference type="GO" id="GO:0003677">
    <property type="term" value="F:DNA binding"/>
    <property type="evidence" value="ECO:0007669"/>
    <property type="project" value="InterPro"/>
</dbReference>
<feature type="domain" description="Transposase IS200-like" evidence="1">
    <location>
        <begin position="12"/>
        <end position="190"/>
    </location>
</feature>
<keyword evidence="3" id="KW-1185">Reference proteome</keyword>
<accession>A0A2S9VF47</accession>
<dbReference type="Proteomes" id="UP000238949">
    <property type="component" value="Unassembled WGS sequence"/>
</dbReference>
<dbReference type="PANTHER" id="PTHR34322:SF2">
    <property type="entry name" value="TRANSPOSASE IS200-LIKE DOMAIN-CONTAINING PROTEIN"/>
    <property type="match status" value="1"/>
</dbReference>
<comment type="caution">
    <text evidence="2">The sequence shown here is derived from an EMBL/GenBank/DDBJ whole genome shotgun (WGS) entry which is preliminary data.</text>
</comment>
<dbReference type="InterPro" id="IPR002686">
    <property type="entry name" value="Transposase_17"/>
</dbReference>
<evidence type="ECO:0000313" key="2">
    <source>
        <dbReference type="EMBL" id="PRO75054.1"/>
    </source>
</evidence>
<evidence type="ECO:0000313" key="3">
    <source>
        <dbReference type="Proteomes" id="UP000238949"/>
    </source>
</evidence>
<sequence>MPRPRKSLINLSDTPYYHCVSRCVRRAYLCGEDNQTGRSYEHRRQWVEDRLLFLAEVFCVDVCAYAVMSNHTHVVLRINKQKADSLSVRDVIRRWHQLYKGMLLSQRYIDPVQSTTLSEAEIETIKSLAEIYRTRLYDISWFMRLLNEYIARRANKEDDCTGHFWEGRFKSQALLDEASLAACMAYVDLNPVRACLANTPEESNHTSIQKRINAAKSNRQPAQLLPFAGNPCNTIPDGLPFQLQDYIELVELSGRHIQPNKKGKIDDSASPILTRVGLANNDWNEMVTGIETAFKSSVSLDKLIRRRRKYADCA</sequence>
<dbReference type="OrthoDB" id="9814067at2"/>
<dbReference type="Gene3D" id="3.30.70.1290">
    <property type="entry name" value="Transposase IS200-like"/>
    <property type="match status" value="1"/>
</dbReference>
<dbReference type="GO" id="GO:0006313">
    <property type="term" value="P:DNA transposition"/>
    <property type="evidence" value="ECO:0007669"/>
    <property type="project" value="InterPro"/>
</dbReference>
<proteinExistence type="predicted"/>
<reference evidence="3" key="1">
    <citation type="journal article" date="2020" name="Int. J. Syst. Evol. Microbiol.">
        <title>Alteromonas alba sp. nov., a marine bacterium isolated from the seawater of the West Pacific Ocean.</title>
        <authorList>
            <person name="Sun C."/>
            <person name="Wu Y.-H."/>
            <person name="Xamxidin M."/>
            <person name="Cheng H."/>
            <person name="Xu X.-W."/>
        </authorList>
    </citation>
    <scope>NUCLEOTIDE SEQUENCE [LARGE SCALE GENOMIC DNA]</scope>
    <source>
        <strain evidence="3">190</strain>
    </source>
</reference>
<organism evidence="2 3">
    <name type="scientific">Alteromonas alba</name>
    <dbReference type="NCBI Taxonomy" id="2079529"/>
    <lineage>
        <taxon>Bacteria</taxon>
        <taxon>Pseudomonadati</taxon>
        <taxon>Pseudomonadota</taxon>
        <taxon>Gammaproteobacteria</taxon>
        <taxon>Alteromonadales</taxon>
        <taxon>Alteromonadaceae</taxon>
        <taxon>Alteromonas/Salinimonas group</taxon>
        <taxon>Alteromonas</taxon>
    </lineage>
</organism>
<dbReference type="EMBL" id="PVNP01000020">
    <property type="protein sequence ID" value="PRO75054.1"/>
    <property type="molecule type" value="Genomic_DNA"/>
</dbReference>
<gene>
    <name evidence="2" type="ORF">C6Y40_03040</name>
</gene>
<dbReference type="PANTHER" id="PTHR34322">
    <property type="entry name" value="TRANSPOSASE, Y1_TNP DOMAIN-CONTAINING"/>
    <property type="match status" value="1"/>
</dbReference>
<dbReference type="AlphaFoldDB" id="A0A2S9VF47"/>
<dbReference type="GO" id="GO:0004803">
    <property type="term" value="F:transposase activity"/>
    <property type="evidence" value="ECO:0007669"/>
    <property type="project" value="InterPro"/>
</dbReference>
<dbReference type="InterPro" id="IPR036515">
    <property type="entry name" value="Transposase_17_sf"/>
</dbReference>
<protein>
    <submittedName>
        <fullName evidence="2">Transposase</fullName>
    </submittedName>
</protein>